<feature type="binding site" evidence="11">
    <location>
        <position position="268"/>
    </location>
    <ligand>
        <name>pyridoxal 5'-phosphate</name>
        <dbReference type="ChEBI" id="CHEBI:597326"/>
    </ligand>
</feature>
<evidence type="ECO:0000256" key="3">
    <source>
        <dbReference type="ARBA" id="ARBA00007103"/>
    </source>
</evidence>
<comment type="pathway">
    <text evidence="2">Amino-acid biosynthesis; L-cysteine biosynthesis; L-cysteine from L-serine: step 2/2.</text>
</comment>
<dbReference type="Proteomes" id="UP000244016">
    <property type="component" value="Unassembled WGS sequence"/>
</dbReference>
<dbReference type="GO" id="GO:0016846">
    <property type="term" value="F:carbon-sulfur lyase activity"/>
    <property type="evidence" value="ECO:0007669"/>
    <property type="project" value="UniProtKB-ARBA"/>
</dbReference>
<evidence type="ECO:0000256" key="9">
    <source>
        <dbReference type="ARBA" id="ARBA00023192"/>
    </source>
</evidence>
<evidence type="ECO:0000256" key="12">
    <source>
        <dbReference type="PIRSR" id="PIRSR605856-51"/>
    </source>
</evidence>
<keyword evidence="7 13" id="KW-0808">Transferase</keyword>
<gene>
    <name evidence="15" type="ORF">BLITH_1412</name>
</gene>
<feature type="binding site" evidence="11">
    <location>
        <position position="74"/>
    </location>
    <ligand>
        <name>pyridoxal 5'-phosphate</name>
        <dbReference type="ChEBI" id="CHEBI:597326"/>
    </ligand>
</feature>
<comment type="caution">
    <text evidence="15">The sequence shown here is derived from an EMBL/GenBank/DDBJ whole genome shotgun (WGS) entry which is preliminary data.</text>
</comment>
<dbReference type="InterPro" id="IPR005856">
    <property type="entry name" value="Cys_synth"/>
</dbReference>
<dbReference type="FunFam" id="3.40.50.1100:FF:000002">
    <property type="entry name" value="Cysteine synthase"/>
    <property type="match status" value="1"/>
</dbReference>
<dbReference type="GO" id="GO:0006535">
    <property type="term" value="P:cysteine biosynthetic process from serine"/>
    <property type="evidence" value="ECO:0007669"/>
    <property type="project" value="UniProtKB-UniRule"/>
</dbReference>
<sequence length="313" mass="33156">MRVIEDSLDLIGHTPIVRLKRFSPEGRRIYVKLETHNPGGSVKDRPARAMIERAEAEGRIRPGKTTLVEASSGNTGIGLAVVAAVKGYRLVLVMPEHMPRERRLLLEVYGAEVVLTPADLGMEGAVREAERIARDLPDAFLVSQFDNPANPLSHATTTARELLAQMGALGDVRAVVVGVGTAGTLRGLVEGLRPFRPDLKLVAVEPRSSPVLSGGTAGKHAIYGIGAGFVPPLYPRDAVDEVVAVSDEDAYATVLRVARTEGIFLGPSSGAALFAAEGIARALPPGSAVIALAPDGGERYLSAWEQRLVPRGS</sequence>
<dbReference type="InterPro" id="IPR036052">
    <property type="entry name" value="TrpB-like_PALP_sf"/>
</dbReference>
<dbReference type="SUPFAM" id="SSF53686">
    <property type="entry name" value="Tryptophan synthase beta subunit-like PLP-dependent enzymes"/>
    <property type="match status" value="1"/>
</dbReference>
<name>A0A2T5G3V4_9BACL</name>
<dbReference type="PROSITE" id="PS00901">
    <property type="entry name" value="CYS_SYNTHASE"/>
    <property type="match status" value="1"/>
</dbReference>
<dbReference type="EMBL" id="PEBW01000009">
    <property type="protein sequence ID" value="PTQ50873.1"/>
    <property type="molecule type" value="Genomic_DNA"/>
</dbReference>
<dbReference type="FunFam" id="3.40.50.1100:FF:000006">
    <property type="entry name" value="Cysteine synthase"/>
    <property type="match status" value="1"/>
</dbReference>
<evidence type="ECO:0000259" key="14">
    <source>
        <dbReference type="Pfam" id="PF00291"/>
    </source>
</evidence>
<dbReference type="InterPro" id="IPR005859">
    <property type="entry name" value="CysK"/>
</dbReference>
<keyword evidence="8 11" id="KW-0663">Pyridoxal phosphate</keyword>
<accession>A0A2T5G3V4</accession>
<dbReference type="NCBIfam" id="TIGR01139">
    <property type="entry name" value="cysK"/>
    <property type="match status" value="1"/>
</dbReference>
<keyword evidence="6 13" id="KW-0028">Amino-acid biosynthesis</keyword>
<dbReference type="UniPathway" id="UPA00136">
    <property type="reaction ID" value="UER00200"/>
</dbReference>
<evidence type="ECO:0000256" key="4">
    <source>
        <dbReference type="ARBA" id="ARBA00012681"/>
    </source>
</evidence>
<evidence type="ECO:0000313" key="16">
    <source>
        <dbReference type="Proteomes" id="UP000244016"/>
    </source>
</evidence>
<feature type="binding site" evidence="11">
    <location>
        <begin position="180"/>
        <end position="184"/>
    </location>
    <ligand>
        <name>pyridoxal 5'-phosphate</name>
        <dbReference type="ChEBI" id="CHEBI:597326"/>
    </ligand>
</feature>
<dbReference type="AlphaFoldDB" id="A0A2T5G3V4"/>
<evidence type="ECO:0000256" key="2">
    <source>
        <dbReference type="ARBA" id="ARBA00004962"/>
    </source>
</evidence>
<evidence type="ECO:0000256" key="8">
    <source>
        <dbReference type="ARBA" id="ARBA00022898"/>
    </source>
</evidence>
<evidence type="ECO:0000256" key="1">
    <source>
        <dbReference type="ARBA" id="ARBA00001933"/>
    </source>
</evidence>
<dbReference type="GO" id="GO:0004124">
    <property type="term" value="F:cysteine synthase activity"/>
    <property type="evidence" value="ECO:0007669"/>
    <property type="project" value="UniProtKB-UniRule"/>
</dbReference>
<dbReference type="InterPro" id="IPR001926">
    <property type="entry name" value="TrpB-like_PALP"/>
</dbReference>
<evidence type="ECO:0000313" key="15">
    <source>
        <dbReference type="EMBL" id="PTQ50873.1"/>
    </source>
</evidence>
<evidence type="ECO:0000256" key="13">
    <source>
        <dbReference type="RuleBase" id="RU003985"/>
    </source>
</evidence>
<dbReference type="Gene3D" id="3.40.50.1100">
    <property type="match status" value="2"/>
</dbReference>
<comment type="similarity">
    <text evidence="3 13">Belongs to the cysteine synthase/cystathionine beta-synthase family.</text>
</comment>
<feature type="modified residue" description="N6-(pyridoxal phosphate)lysine" evidence="12">
    <location>
        <position position="43"/>
    </location>
</feature>
<dbReference type="CDD" id="cd01561">
    <property type="entry name" value="CBS_like"/>
    <property type="match status" value="1"/>
</dbReference>
<evidence type="ECO:0000256" key="10">
    <source>
        <dbReference type="ARBA" id="ARBA00047931"/>
    </source>
</evidence>
<comment type="catalytic activity">
    <reaction evidence="10 13">
        <text>O-acetyl-L-serine + hydrogen sulfide = L-cysteine + acetate</text>
        <dbReference type="Rhea" id="RHEA:14829"/>
        <dbReference type="ChEBI" id="CHEBI:29919"/>
        <dbReference type="ChEBI" id="CHEBI:30089"/>
        <dbReference type="ChEBI" id="CHEBI:35235"/>
        <dbReference type="ChEBI" id="CHEBI:58340"/>
        <dbReference type="EC" id="2.5.1.47"/>
    </reaction>
</comment>
<dbReference type="EC" id="2.5.1.47" evidence="4 13"/>
<keyword evidence="9 13" id="KW-0198">Cysteine biosynthesis</keyword>
<evidence type="ECO:0000256" key="7">
    <source>
        <dbReference type="ARBA" id="ARBA00022679"/>
    </source>
</evidence>
<evidence type="ECO:0000256" key="6">
    <source>
        <dbReference type="ARBA" id="ARBA00022605"/>
    </source>
</evidence>
<dbReference type="InterPro" id="IPR050214">
    <property type="entry name" value="Cys_Synth/Cystath_Beta-Synth"/>
</dbReference>
<proteinExistence type="inferred from homology"/>
<comment type="cofactor">
    <cofactor evidence="1 11 13">
        <name>pyridoxal 5'-phosphate</name>
        <dbReference type="ChEBI" id="CHEBI:597326"/>
    </cofactor>
</comment>
<feature type="domain" description="Tryptophan synthase beta chain-like PALP" evidence="14">
    <location>
        <begin position="9"/>
        <end position="294"/>
    </location>
</feature>
<dbReference type="InterPro" id="IPR001216">
    <property type="entry name" value="P-phosphate_BS"/>
</dbReference>
<protein>
    <recommendedName>
        <fullName evidence="5 13">Cysteine synthase</fullName>
        <ecNumber evidence="4 13">2.5.1.47</ecNumber>
    </recommendedName>
</protein>
<organism evidence="15 16">
    <name type="scientific">Brockia lithotrophica</name>
    <dbReference type="NCBI Taxonomy" id="933949"/>
    <lineage>
        <taxon>Bacteria</taxon>
        <taxon>Bacillati</taxon>
        <taxon>Bacillota</taxon>
        <taxon>Bacilli</taxon>
        <taxon>Bacillales</taxon>
        <taxon>Bacillales Family X. Incertae Sedis</taxon>
        <taxon>Brockia</taxon>
    </lineage>
</organism>
<evidence type="ECO:0000256" key="5">
    <source>
        <dbReference type="ARBA" id="ARBA00019371"/>
    </source>
</evidence>
<dbReference type="NCBIfam" id="TIGR01136">
    <property type="entry name" value="cysKM"/>
    <property type="match status" value="1"/>
</dbReference>
<reference evidence="15 16" key="1">
    <citation type="submission" date="2017-08" db="EMBL/GenBank/DDBJ databases">
        <title>Burning lignite coal seam in the remote Altai Mountains harbors a hydrogen-driven thermophilic microbial community.</title>
        <authorList>
            <person name="Kadnikov V.V."/>
            <person name="Mardanov A.V."/>
            <person name="Ivasenko D."/>
            <person name="Beletsky A.V."/>
            <person name="Karnachuk O.V."/>
            <person name="Ravin N.V."/>
        </authorList>
    </citation>
    <scope>NUCLEOTIDE SEQUENCE [LARGE SCALE GENOMIC DNA]</scope>
    <source>
        <strain evidence="15">AL31</strain>
    </source>
</reference>
<evidence type="ECO:0000256" key="11">
    <source>
        <dbReference type="PIRSR" id="PIRSR605856-50"/>
    </source>
</evidence>
<dbReference type="PANTHER" id="PTHR10314">
    <property type="entry name" value="CYSTATHIONINE BETA-SYNTHASE"/>
    <property type="match status" value="1"/>
</dbReference>
<dbReference type="Pfam" id="PF00291">
    <property type="entry name" value="PALP"/>
    <property type="match status" value="1"/>
</dbReference>